<dbReference type="AlphaFoldDB" id="A0ABD3QA66"/>
<proteinExistence type="predicted"/>
<evidence type="ECO:0000313" key="1">
    <source>
        <dbReference type="EMBL" id="KAL3797262.1"/>
    </source>
</evidence>
<gene>
    <name evidence="1" type="ORF">HJC23_004554</name>
</gene>
<reference evidence="1 2" key="1">
    <citation type="journal article" date="2020" name="G3 (Bethesda)">
        <title>Improved Reference Genome for Cyclotella cryptica CCMP332, a Model for Cell Wall Morphogenesis, Salinity Adaptation, and Lipid Production in Diatoms (Bacillariophyta).</title>
        <authorList>
            <person name="Roberts W.R."/>
            <person name="Downey K.M."/>
            <person name="Ruck E.C."/>
            <person name="Traller J.C."/>
            <person name="Alverson A.J."/>
        </authorList>
    </citation>
    <scope>NUCLEOTIDE SEQUENCE [LARGE SCALE GENOMIC DNA]</scope>
    <source>
        <strain evidence="1 2">CCMP332</strain>
    </source>
</reference>
<keyword evidence="2" id="KW-1185">Reference proteome</keyword>
<dbReference type="Proteomes" id="UP001516023">
    <property type="component" value="Unassembled WGS sequence"/>
</dbReference>
<comment type="caution">
    <text evidence="1">The sequence shown here is derived from an EMBL/GenBank/DDBJ whole genome shotgun (WGS) entry which is preliminary data.</text>
</comment>
<sequence length="275" mass="31083">MHLDSAYFFLDPEHIVHRPPTTPLSYPLRNLSHIAPNEMSPFNANIFKRFKPSQESSQESETATENTMCKDTEYLSNEATLGASTVSDASLDDQATYQEQGHALLEDWPEREPSTRFRNTRKKVTISELSKLRLYNVPTAERQEWYSSKDREAFQAEALCEAYRIRDLMAAASEGGNTRGKATLYLLERNLLSPEEMLGIEELITSVASARNSFNERRLHTALVLKKQDELRGMNELDMADKLAEVASSRSSKLVQRARLRAALAAPSKVGRKCP</sequence>
<protein>
    <submittedName>
        <fullName evidence="1">Uncharacterized protein</fullName>
    </submittedName>
</protein>
<organism evidence="1 2">
    <name type="scientific">Cyclotella cryptica</name>
    <dbReference type="NCBI Taxonomy" id="29204"/>
    <lineage>
        <taxon>Eukaryota</taxon>
        <taxon>Sar</taxon>
        <taxon>Stramenopiles</taxon>
        <taxon>Ochrophyta</taxon>
        <taxon>Bacillariophyta</taxon>
        <taxon>Coscinodiscophyceae</taxon>
        <taxon>Thalassiosirophycidae</taxon>
        <taxon>Stephanodiscales</taxon>
        <taxon>Stephanodiscaceae</taxon>
        <taxon>Cyclotella</taxon>
    </lineage>
</organism>
<name>A0ABD3QA66_9STRA</name>
<accession>A0ABD3QA66</accession>
<dbReference type="EMBL" id="JABMIG020000056">
    <property type="protein sequence ID" value="KAL3797262.1"/>
    <property type="molecule type" value="Genomic_DNA"/>
</dbReference>
<evidence type="ECO:0000313" key="2">
    <source>
        <dbReference type="Proteomes" id="UP001516023"/>
    </source>
</evidence>